<name>A0A2G8TLJ3_9BURK</name>
<proteinExistence type="predicted"/>
<accession>A0A2G8TLJ3</accession>
<organism evidence="2 3">
    <name type="scientific">Massilia eurypsychrophila</name>
    <dbReference type="NCBI Taxonomy" id="1485217"/>
    <lineage>
        <taxon>Bacteria</taxon>
        <taxon>Pseudomonadati</taxon>
        <taxon>Pseudomonadota</taxon>
        <taxon>Betaproteobacteria</taxon>
        <taxon>Burkholderiales</taxon>
        <taxon>Oxalobacteraceae</taxon>
        <taxon>Telluria group</taxon>
        <taxon>Massilia</taxon>
    </lineage>
</organism>
<dbReference type="Proteomes" id="UP000230390">
    <property type="component" value="Unassembled WGS sequence"/>
</dbReference>
<reference evidence="2 3" key="1">
    <citation type="submission" date="2017-10" db="EMBL/GenBank/DDBJ databases">
        <title>Massilia psychrophilum sp. nov., a novel purple-pigmented bacterium isolated from Tianshan glacier, Xinjiang Municipality, China.</title>
        <authorList>
            <person name="Wang H."/>
        </authorList>
    </citation>
    <scope>NUCLEOTIDE SEQUENCE [LARGE SCALE GENOMIC DNA]</scope>
    <source>
        <strain evidence="2 3">JCM 30074</strain>
    </source>
</reference>
<dbReference type="RefSeq" id="WP_099786657.1">
    <property type="nucleotide sequence ID" value="NZ_JBHLYV010000100.1"/>
</dbReference>
<evidence type="ECO:0000256" key="1">
    <source>
        <dbReference type="SAM" id="Phobius"/>
    </source>
</evidence>
<sequence length="95" mass="10399">MSTTATLLQATANVQVLTLLRAALGLSALAGLLMFFKPLLMGIARALVLTVRPRRTKEERLARRQLSNARQFQRILNASQDPSQAAELRALSARA</sequence>
<dbReference type="EMBL" id="PDOC01000001">
    <property type="protein sequence ID" value="PIL46854.1"/>
    <property type="molecule type" value="Genomic_DNA"/>
</dbReference>
<feature type="transmembrane region" description="Helical" evidence="1">
    <location>
        <begin position="23"/>
        <end position="48"/>
    </location>
</feature>
<dbReference type="OrthoDB" id="8758766at2"/>
<keyword evidence="1" id="KW-0812">Transmembrane</keyword>
<evidence type="ECO:0000313" key="3">
    <source>
        <dbReference type="Proteomes" id="UP000230390"/>
    </source>
</evidence>
<comment type="caution">
    <text evidence="2">The sequence shown here is derived from an EMBL/GenBank/DDBJ whole genome shotgun (WGS) entry which is preliminary data.</text>
</comment>
<keyword evidence="1" id="KW-0472">Membrane</keyword>
<evidence type="ECO:0000313" key="2">
    <source>
        <dbReference type="EMBL" id="PIL46854.1"/>
    </source>
</evidence>
<keyword evidence="3" id="KW-1185">Reference proteome</keyword>
<protein>
    <submittedName>
        <fullName evidence="2">Uncharacterized protein</fullName>
    </submittedName>
</protein>
<keyword evidence="1" id="KW-1133">Transmembrane helix</keyword>
<gene>
    <name evidence="2" type="ORF">CR105_01510</name>
</gene>
<dbReference type="AlphaFoldDB" id="A0A2G8TLJ3"/>